<feature type="compositionally biased region" description="Basic and acidic residues" evidence="4">
    <location>
        <begin position="83"/>
        <end position="100"/>
    </location>
</feature>
<dbReference type="GO" id="GO:0006335">
    <property type="term" value="P:DNA replication-dependent chromatin assembly"/>
    <property type="evidence" value="ECO:0007669"/>
    <property type="project" value="TreeGrafter"/>
</dbReference>
<comment type="caution">
    <text evidence="6">The sequence shown here is derived from an EMBL/GenBank/DDBJ whole genome shotgun (WGS) entry which is preliminary data.</text>
</comment>
<reference evidence="7" key="1">
    <citation type="journal article" date="2020" name="Stud. Mycol.">
        <title>101 Dothideomycetes genomes: A test case for predicting lifestyles and emergence of pathogens.</title>
        <authorList>
            <person name="Haridas S."/>
            <person name="Albert R."/>
            <person name="Binder M."/>
            <person name="Bloem J."/>
            <person name="LaButti K."/>
            <person name="Salamov A."/>
            <person name="Andreopoulos B."/>
            <person name="Baker S."/>
            <person name="Barry K."/>
            <person name="Bills G."/>
            <person name="Bluhm B."/>
            <person name="Cannon C."/>
            <person name="Castanera R."/>
            <person name="Culley D."/>
            <person name="Daum C."/>
            <person name="Ezra D."/>
            <person name="Gonzalez J."/>
            <person name="Henrissat B."/>
            <person name="Kuo A."/>
            <person name="Liang C."/>
            <person name="Lipzen A."/>
            <person name="Lutzoni F."/>
            <person name="Magnuson J."/>
            <person name="Mondo S."/>
            <person name="Nolan M."/>
            <person name="Ohm R."/>
            <person name="Pangilinan J."/>
            <person name="Park H.-J."/>
            <person name="Ramirez L."/>
            <person name="Alfaro M."/>
            <person name="Sun H."/>
            <person name="Tritt A."/>
            <person name="Yoshinaga Y."/>
            <person name="Zwiers L.-H."/>
            <person name="Turgeon B."/>
            <person name="Goodwin S."/>
            <person name="Spatafora J."/>
            <person name="Crous P."/>
            <person name="Grigoriev I."/>
        </authorList>
    </citation>
    <scope>NUCLEOTIDE SEQUENCE [LARGE SCALE GENOMIC DNA]</scope>
    <source>
        <strain evidence="7">CBS 304.66</strain>
    </source>
</reference>
<evidence type="ECO:0000313" key="6">
    <source>
        <dbReference type="EMBL" id="KAF2257691.1"/>
    </source>
</evidence>
<feature type="compositionally biased region" description="Basic and acidic residues" evidence="4">
    <location>
        <begin position="419"/>
        <end position="441"/>
    </location>
</feature>
<feature type="region of interest" description="Disordered" evidence="4">
    <location>
        <begin position="82"/>
        <end position="155"/>
    </location>
</feature>
<dbReference type="GO" id="GO:0005654">
    <property type="term" value="C:nucleoplasm"/>
    <property type="evidence" value="ECO:0007669"/>
    <property type="project" value="TreeGrafter"/>
</dbReference>
<evidence type="ECO:0000259" key="5">
    <source>
        <dbReference type="Pfam" id="PF10516"/>
    </source>
</evidence>
<dbReference type="GO" id="GO:0034080">
    <property type="term" value="P:CENP-A containing chromatin assembly"/>
    <property type="evidence" value="ECO:0007669"/>
    <property type="project" value="TreeGrafter"/>
</dbReference>
<accession>A0A9P4JWG8</accession>
<protein>
    <recommendedName>
        <fullName evidence="5">Tetratricopeptide SHNi-TPR domain-containing protein</fullName>
    </recommendedName>
</protein>
<feature type="domain" description="Tetratricopeptide SHNi-TPR" evidence="5">
    <location>
        <begin position="207"/>
        <end position="242"/>
    </location>
</feature>
<feature type="compositionally biased region" description="Acidic residues" evidence="4">
    <location>
        <begin position="132"/>
        <end position="155"/>
    </location>
</feature>
<proteinExistence type="predicted"/>
<sequence>MAESIPTSATSQEKVDELAKAAALQYSLKNFADAAELYSKASEIQGELNGEMAPENADLLYYYGRALFKVAIATSDVLGGKVAQEEKKKPKVEREGKKEPAAVASSSSANGAKTEEEAFSSKPYFQLTGDENWTDSEDEEEEAAEAEGGAEADEEQDDFGNAFQALDMARVLYLKRLETLEGEKGADKEKGKAEISLEGKEVRERLANCYHFLVEIAFENERFHDAIPDARSALELQQEIFESYHPHVTEAHYKLSLALEFASVSNIRTDLGGPTDAEQQGGEVDFELRKEATQQMELAVQSLKEQIKRVEAKPTQVNNDKEMQAADLKELREMLEEMENHLAELKQDPNQTFDAAQGIDASVLQGVLSGILGADPSAQKAKLEEATRSANDISGLVKTKKKEKASVAAQAVAPVTESSGKRKLEVDDRKQDGKRAKTEED</sequence>
<dbReference type="InterPro" id="IPR011990">
    <property type="entry name" value="TPR-like_helical_dom_sf"/>
</dbReference>
<dbReference type="Gene3D" id="1.25.40.10">
    <property type="entry name" value="Tetratricopeptide repeat domain"/>
    <property type="match status" value="1"/>
</dbReference>
<dbReference type="OrthoDB" id="5587616at2759"/>
<gene>
    <name evidence="6" type="ORF">CC78DRAFT_538339</name>
</gene>
<dbReference type="PANTHER" id="PTHR15081">
    <property type="entry name" value="NUCLEAR AUTOANTIGENIC SPERM PROTEIN NASP -RELATED"/>
    <property type="match status" value="1"/>
</dbReference>
<dbReference type="InterPro" id="IPR019544">
    <property type="entry name" value="Tetratricopeptide_SHNi-TPR_dom"/>
</dbReference>
<evidence type="ECO:0000256" key="4">
    <source>
        <dbReference type="SAM" id="MobiDB-lite"/>
    </source>
</evidence>
<dbReference type="EMBL" id="ML986874">
    <property type="protein sequence ID" value="KAF2257691.1"/>
    <property type="molecule type" value="Genomic_DNA"/>
</dbReference>
<dbReference type="SUPFAM" id="SSF48452">
    <property type="entry name" value="TPR-like"/>
    <property type="match status" value="1"/>
</dbReference>
<dbReference type="InterPro" id="IPR051730">
    <property type="entry name" value="NASP-like"/>
</dbReference>
<feature type="region of interest" description="Disordered" evidence="4">
    <location>
        <begin position="398"/>
        <end position="441"/>
    </location>
</feature>
<evidence type="ECO:0000256" key="1">
    <source>
        <dbReference type="ARBA" id="ARBA00022737"/>
    </source>
</evidence>
<name>A0A9P4JWG8_9PLEO</name>
<dbReference type="GO" id="GO:0042393">
    <property type="term" value="F:histone binding"/>
    <property type="evidence" value="ECO:0007669"/>
    <property type="project" value="TreeGrafter"/>
</dbReference>
<evidence type="ECO:0000313" key="7">
    <source>
        <dbReference type="Proteomes" id="UP000800093"/>
    </source>
</evidence>
<dbReference type="AlphaFoldDB" id="A0A9P4JWG8"/>
<dbReference type="PANTHER" id="PTHR15081:SF1">
    <property type="entry name" value="NUCLEAR AUTOANTIGENIC SPERM PROTEIN"/>
    <property type="match status" value="1"/>
</dbReference>
<feature type="coiled-coil region" evidence="3">
    <location>
        <begin position="289"/>
        <end position="348"/>
    </location>
</feature>
<keyword evidence="7" id="KW-1185">Reference proteome</keyword>
<organism evidence="6 7">
    <name type="scientific">Lojkania enalia</name>
    <dbReference type="NCBI Taxonomy" id="147567"/>
    <lineage>
        <taxon>Eukaryota</taxon>
        <taxon>Fungi</taxon>
        <taxon>Dikarya</taxon>
        <taxon>Ascomycota</taxon>
        <taxon>Pezizomycotina</taxon>
        <taxon>Dothideomycetes</taxon>
        <taxon>Pleosporomycetidae</taxon>
        <taxon>Pleosporales</taxon>
        <taxon>Pleosporales incertae sedis</taxon>
        <taxon>Lojkania</taxon>
    </lineage>
</organism>
<evidence type="ECO:0000256" key="2">
    <source>
        <dbReference type="ARBA" id="ARBA00022803"/>
    </source>
</evidence>
<keyword evidence="3" id="KW-0175">Coiled coil</keyword>
<keyword evidence="2" id="KW-0802">TPR repeat</keyword>
<evidence type="ECO:0000256" key="3">
    <source>
        <dbReference type="SAM" id="Coils"/>
    </source>
</evidence>
<dbReference type="Pfam" id="PF10516">
    <property type="entry name" value="SHNi-TPR"/>
    <property type="match status" value="1"/>
</dbReference>
<dbReference type="Proteomes" id="UP000800093">
    <property type="component" value="Unassembled WGS sequence"/>
</dbReference>
<keyword evidence="1" id="KW-0677">Repeat</keyword>